<comment type="caution">
    <text evidence="1">The sequence shown here is derived from an EMBL/GenBank/DDBJ whole genome shotgun (WGS) entry which is preliminary data.</text>
</comment>
<sequence>MSSTFFVSHSHNANAPDSGGTGNQSPPVRQIRIGRLEKFCPRCEKWIGLGPRGGEYSFLVHQHGKRCRQIQQRKTRKNAAEELERSFGIHPPPTSPTVQAASSSVTNPPPHLPSHEPTHNKPHSPYFPPIINPLVTRSPQLPCRGIQYKWELGNACKTYPFQYHDTGIPTWSARTGPPCSQGDIVSLESHSCTGFRDPSMEACLPCMNIPSSHEFKKVFQMAWKDPPPTTPHIYLSWVQVEKRLRQVNDDVRRKRRKDAALTETIRVMKEKEQLQATIDDVLPCFESP</sequence>
<accession>A0ACB6Z1P8</accession>
<keyword evidence="2" id="KW-1185">Reference proteome</keyword>
<gene>
    <name evidence="1" type="ORF">BDM02DRAFT_1471780</name>
</gene>
<proteinExistence type="predicted"/>
<evidence type="ECO:0000313" key="2">
    <source>
        <dbReference type="Proteomes" id="UP000886501"/>
    </source>
</evidence>
<dbReference type="EMBL" id="MU118226">
    <property type="protein sequence ID" value="KAF9643429.1"/>
    <property type="molecule type" value="Genomic_DNA"/>
</dbReference>
<reference evidence="1" key="1">
    <citation type="submission" date="2019-10" db="EMBL/GenBank/DDBJ databases">
        <authorList>
            <consortium name="DOE Joint Genome Institute"/>
            <person name="Kuo A."/>
            <person name="Miyauchi S."/>
            <person name="Kiss E."/>
            <person name="Drula E."/>
            <person name="Kohler A."/>
            <person name="Sanchez-Garcia M."/>
            <person name="Andreopoulos B."/>
            <person name="Barry K.W."/>
            <person name="Bonito G."/>
            <person name="Buee M."/>
            <person name="Carver A."/>
            <person name="Chen C."/>
            <person name="Cichocki N."/>
            <person name="Clum A."/>
            <person name="Culley D."/>
            <person name="Crous P.W."/>
            <person name="Fauchery L."/>
            <person name="Girlanda M."/>
            <person name="Hayes R."/>
            <person name="Keri Z."/>
            <person name="Labutti K."/>
            <person name="Lipzen A."/>
            <person name="Lombard V."/>
            <person name="Magnuson J."/>
            <person name="Maillard F."/>
            <person name="Morin E."/>
            <person name="Murat C."/>
            <person name="Nolan M."/>
            <person name="Ohm R."/>
            <person name="Pangilinan J."/>
            <person name="Pereira M."/>
            <person name="Perotto S."/>
            <person name="Peter M."/>
            <person name="Riley R."/>
            <person name="Sitrit Y."/>
            <person name="Stielow B."/>
            <person name="Szollosi G."/>
            <person name="Zifcakova L."/>
            <person name="Stursova M."/>
            <person name="Spatafora J.W."/>
            <person name="Tedersoo L."/>
            <person name="Vaario L.-M."/>
            <person name="Yamada A."/>
            <person name="Yan M."/>
            <person name="Wang P."/>
            <person name="Xu J."/>
            <person name="Bruns T."/>
            <person name="Baldrian P."/>
            <person name="Vilgalys R."/>
            <person name="Henrissat B."/>
            <person name="Grigoriev I.V."/>
            <person name="Hibbett D."/>
            <person name="Nagy L.G."/>
            <person name="Martin F.M."/>
        </authorList>
    </citation>
    <scope>NUCLEOTIDE SEQUENCE</scope>
    <source>
        <strain evidence="1">P2</strain>
    </source>
</reference>
<protein>
    <submittedName>
        <fullName evidence="1">Uncharacterized protein</fullName>
    </submittedName>
</protein>
<organism evidence="1 2">
    <name type="scientific">Thelephora ganbajun</name>
    <name type="common">Ganba fungus</name>
    <dbReference type="NCBI Taxonomy" id="370292"/>
    <lineage>
        <taxon>Eukaryota</taxon>
        <taxon>Fungi</taxon>
        <taxon>Dikarya</taxon>
        <taxon>Basidiomycota</taxon>
        <taxon>Agaricomycotina</taxon>
        <taxon>Agaricomycetes</taxon>
        <taxon>Thelephorales</taxon>
        <taxon>Thelephoraceae</taxon>
        <taxon>Thelephora</taxon>
    </lineage>
</organism>
<name>A0ACB6Z1P8_THEGA</name>
<dbReference type="Proteomes" id="UP000886501">
    <property type="component" value="Unassembled WGS sequence"/>
</dbReference>
<reference evidence="1" key="2">
    <citation type="journal article" date="2020" name="Nat. Commun.">
        <title>Large-scale genome sequencing of mycorrhizal fungi provides insights into the early evolution of symbiotic traits.</title>
        <authorList>
            <person name="Miyauchi S."/>
            <person name="Kiss E."/>
            <person name="Kuo A."/>
            <person name="Drula E."/>
            <person name="Kohler A."/>
            <person name="Sanchez-Garcia M."/>
            <person name="Morin E."/>
            <person name="Andreopoulos B."/>
            <person name="Barry K.W."/>
            <person name="Bonito G."/>
            <person name="Buee M."/>
            <person name="Carver A."/>
            <person name="Chen C."/>
            <person name="Cichocki N."/>
            <person name="Clum A."/>
            <person name="Culley D."/>
            <person name="Crous P.W."/>
            <person name="Fauchery L."/>
            <person name="Girlanda M."/>
            <person name="Hayes R.D."/>
            <person name="Keri Z."/>
            <person name="LaButti K."/>
            <person name="Lipzen A."/>
            <person name="Lombard V."/>
            <person name="Magnuson J."/>
            <person name="Maillard F."/>
            <person name="Murat C."/>
            <person name="Nolan M."/>
            <person name="Ohm R.A."/>
            <person name="Pangilinan J."/>
            <person name="Pereira M.F."/>
            <person name="Perotto S."/>
            <person name="Peter M."/>
            <person name="Pfister S."/>
            <person name="Riley R."/>
            <person name="Sitrit Y."/>
            <person name="Stielow J.B."/>
            <person name="Szollosi G."/>
            <person name="Zifcakova L."/>
            <person name="Stursova M."/>
            <person name="Spatafora J.W."/>
            <person name="Tedersoo L."/>
            <person name="Vaario L.M."/>
            <person name="Yamada A."/>
            <person name="Yan M."/>
            <person name="Wang P."/>
            <person name="Xu J."/>
            <person name="Bruns T."/>
            <person name="Baldrian P."/>
            <person name="Vilgalys R."/>
            <person name="Dunand C."/>
            <person name="Henrissat B."/>
            <person name="Grigoriev I.V."/>
            <person name="Hibbett D."/>
            <person name="Nagy L.G."/>
            <person name="Martin F.M."/>
        </authorList>
    </citation>
    <scope>NUCLEOTIDE SEQUENCE</scope>
    <source>
        <strain evidence="1">P2</strain>
    </source>
</reference>
<evidence type="ECO:0000313" key="1">
    <source>
        <dbReference type="EMBL" id="KAF9643429.1"/>
    </source>
</evidence>